<dbReference type="Proteomes" id="UP000219252">
    <property type="component" value="Unassembled WGS sequence"/>
</dbReference>
<dbReference type="GO" id="GO:0051213">
    <property type="term" value="F:dioxygenase activity"/>
    <property type="evidence" value="ECO:0007669"/>
    <property type="project" value="UniProtKB-KW"/>
</dbReference>
<gene>
    <name evidence="9" type="ORF">SAMN05877842_103354</name>
</gene>
<dbReference type="GO" id="GO:0046872">
    <property type="term" value="F:metal ion binding"/>
    <property type="evidence" value="ECO:0007669"/>
    <property type="project" value="UniProtKB-KW"/>
</dbReference>
<evidence type="ECO:0000256" key="4">
    <source>
        <dbReference type="ARBA" id="ARBA00022737"/>
    </source>
</evidence>
<dbReference type="Pfam" id="PF00903">
    <property type="entry name" value="Glyoxalase"/>
    <property type="match status" value="1"/>
</dbReference>
<dbReference type="SUPFAM" id="SSF54593">
    <property type="entry name" value="Glyoxalase/Bleomycin resistance protein/Dihydroxybiphenyl dioxygenase"/>
    <property type="match status" value="1"/>
</dbReference>
<evidence type="ECO:0000313" key="10">
    <source>
        <dbReference type="Proteomes" id="UP000219252"/>
    </source>
</evidence>
<evidence type="ECO:0000313" key="9">
    <source>
        <dbReference type="EMBL" id="SOC37800.1"/>
    </source>
</evidence>
<evidence type="ECO:0000256" key="1">
    <source>
        <dbReference type="ARBA" id="ARBA00008784"/>
    </source>
</evidence>
<keyword evidence="7" id="KW-0560">Oxidoreductase</keyword>
<dbReference type="Pfam" id="PF22247">
    <property type="entry name" value="Diox-like_N"/>
    <property type="match status" value="1"/>
</dbReference>
<evidence type="ECO:0000256" key="5">
    <source>
        <dbReference type="ARBA" id="ARBA00022797"/>
    </source>
</evidence>
<keyword evidence="4" id="KW-0677">Repeat</keyword>
<dbReference type="PROSITE" id="PS51819">
    <property type="entry name" value="VOC"/>
    <property type="match status" value="2"/>
</dbReference>
<evidence type="ECO:0000256" key="6">
    <source>
        <dbReference type="ARBA" id="ARBA00022964"/>
    </source>
</evidence>
<evidence type="ECO:0000256" key="2">
    <source>
        <dbReference type="ARBA" id="ARBA00011881"/>
    </source>
</evidence>
<dbReference type="InterPro" id="IPR054560">
    <property type="entry name" value="XylE-like_N"/>
</dbReference>
<accession>A0A285U788</accession>
<dbReference type="EMBL" id="OBQC01000003">
    <property type="protein sequence ID" value="SOC37800.1"/>
    <property type="molecule type" value="Genomic_DNA"/>
</dbReference>
<protein>
    <submittedName>
        <fullName evidence="9">Catechol 2,3-dioxygenase</fullName>
    </submittedName>
</protein>
<keyword evidence="6 9" id="KW-0223">Dioxygenase</keyword>
<proteinExistence type="inferred from homology"/>
<dbReference type="InterPro" id="IPR037523">
    <property type="entry name" value="VOC_core"/>
</dbReference>
<evidence type="ECO:0000256" key="3">
    <source>
        <dbReference type="ARBA" id="ARBA00022723"/>
    </source>
</evidence>
<comment type="subunit">
    <text evidence="2">Homotetramer.</text>
</comment>
<dbReference type="InterPro" id="IPR029068">
    <property type="entry name" value="Glyas_Bleomycin-R_OHBP_Dase"/>
</dbReference>
<keyword evidence="10" id="KW-1185">Reference proteome</keyword>
<feature type="domain" description="VOC" evidence="8">
    <location>
        <begin position="152"/>
        <end position="278"/>
    </location>
</feature>
<organism evidence="9 10">
    <name type="scientific">Ureibacillus acetophenoni</name>
    <dbReference type="NCBI Taxonomy" id="614649"/>
    <lineage>
        <taxon>Bacteria</taxon>
        <taxon>Bacillati</taxon>
        <taxon>Bacillota</taxon>
        <taxon>Bacilli</taxon>
        <taxon>Bacillales</taxon>
        <taxon>Caryophanaceae</taxon>
        <taxon>Ureibacillus</taxon>
    </lineage>
</organism>
<reference evidence="10" key="1">
    <citation type="submission" date="2017-08" db="EMBL/GenBank/DDBJ databases">
        <authorList>
            <person name="Varghese N."/>
            <person name="Submissions S."/>
        </authorList>
    </citation>
    <scope>NUCLEOTIDE SEQUENCE [LARGE SCALE GENOMIC DNA]</scope>
    <source>
        <strain evidence="10">JC23</strain>
    </source>
</reference>
<evidence type="ECO:0000259" key="8">
    <source>
        <dbReference type="PROSITE" id="PS51819"/>
    </source>
</evidence>
<keyword evidence="5" id="KW-0058">Aromatic hydrocarbons catabolism</keyword>
<dbReference type="InterPro" id="IPR051332">
    <property type="entry name" value="Fosfomycin_Res_Enzymes"/>
</dbReference>
<dbReference type="Gene3D" id="3.10.180.10">
    <property type="entry name" value="2,3-Dihydroxybiphenyl 1,2-Dioxygenase, domain 1"/>
    <property type="match status" value="2"/>
</dbReference>
<dbReference type="InterPro" id="IPR004360">
    <property type="entry name" value="Glyas_Fos-R_dOase_dom"/>
</dbReference>
<keyword evidence="3" id="KW-0479">Metal-binding</keyword>
<dbReference type="AlphaFoldDB" id="A0A285U788"/>
<comment type="similarity">
    <text evidence="1">Belongs to the extradiol ring-cleavage dioxygenase family.</text>
</comment>
<feature type="domain" description="VOC" evidence="8">
    <location>
        <begin position="8"/>
        <end position="122"/>
    </location>
</feature>
<dbReference type="RefSeq" id="WP_097148971.1">
    <property type="nucleotide sequence ID" value="NZ_OBQC01000003.1"/>
</dbReference>
<dbReference type="PANTHER" id="PTHR36113">
    <property type="entry name" value="LYASE, PUTATIVE-RELATED-RELATED"/>
    <property type="match status" value="1"/>
</dbReference>
<name>A0A285U788_9BACL</name>
<dbReference type="OrthoDB" id="317332at2"/>
<evidence type="ECO:0000256" key="7">
    <source>
        <dbReference type="ARBA" id="ARBA00023002"/>
    </source>
</evidence>
<dbReference type="PANTHER" id="PTHR36113:SF6">
    <property type="entry name" value="FOSFOMYCIN RESISTANCE PROTEIN FOSX"/>
    <property type="match status" value="1"/>
</dbReference>
<sequence>MSIPEIAKLGYVALVTSDLEKSLVFFKEVLGLEETEVLDGVHYLRAWGDFEHHSLSLEQGERGYVRHIGWRTKGKEDVLAFKDLLVSKGLEVESIAPWTTPGIGEAIRFKVPSGHTFELYYDVKKPQVQEHRRSVLKNQTYKAWAKGISPRRFDHVNLHTSEDWQQTYQFFQEVLGFKLREYLKKDHSDQILAGWMSVTPLVHDVALVTRDKEEIPTKARLHHISYWVDDSQDVLRAADICKEHNLPICGPGKHSISQALYLYVTDPGSGCTVEIFTGGYLIFEPDWEPVAWNESERAFGNTYWGDSISKKEIVKHTIEA</sequence>